<dbReference type="InterPro" id="IPR050188">
    <property type="entry name" value="RluA_PseudoU_synthase"/>
</dbReference>
<sequence>MSYQGNWTRRGEWLELMPGKALLSLPDRDEAVYQWLVDSLGMPEKYVRKLRHHKAVQWKADRLRLGIFPSVEAGIEPRWSDLEVLYEDDFCLVVNKPPGMAVHPDDHSNELTLNHAVAAYYESTGVQSAVRHVHRLDKDTTGPVLYAKNEYAQLKLDEAMRHKQIVRIYAAIVQGRVARNLKVIDLPIGRDRHHGQRRRVSLSGQHAVTRILSMEVYKEASLLYLSLETGRTHQIRVHLSHLGHAILGDSLYGGYAVAFQQQALHGARLVFRHPLTGEEINVEAPWPQDLLELKEKVQSKPLLT</sequence>
<dbReference type="GO" id="GO:0140098">
    <property type="term" value="F:catalytic activity, acting on RNA"/>
    <property type="evidence" value="ECO:0007669"/>
    <property type="project" value="UniProtKB-ARBA"/>
</dbReference>
<dbReference type="EC" id="5.4.99.-" evidence="4"/>
<dbReference type="SUPFAM" id="SSF55120">
    <property type="entry name" value="Pseudouridine synthase"/>
    <property type="match status" value="1"/>
</dbReference>
<evidence type="ECO:0000256" key="3">
    <source>
        <dbReference type="PIRSR" id="PIRSR606225-1"/>
    </source>
</evidence>
<comment type="function">
    <text evidence="4">Responsible for synthesis of pseudouridine from uracil.</text>
</comment>
<gene>
    <name evidence="6" type="ORF">HII30_05795</name>
</gene>
<feature type="domain" description="Pseudouridine synthase RsuA/RluA-like" evidence="5">
    <location>
        <begin position="92"/>
        <end position="241"/>
    </location>
</feature>
<organism evidence="6 7">
    <name type="scientific">Paenibacillus lemnae</name>
    <dbReference type="NCBI Taxonomy" id="1330551"/>
    <lineage>
        <taxon>Bacteria</taxon>
        <taxon>Bacillati</taxon>
        <taxon>Bacillota</taxon>
        <taxon>Bacilli</taxon>
        <taxon>Bacillales</taxon>
        <taxon>Paenibacillaceae</taxon>
        <taxon>Paenibacillus</taxon>
    </lineage>
</organism>
<name>A0A848M4V8_PAELE</name>
<feature type="active site" evidence="3">
    <location>
        <position position="137"/>
    </location>
</feature>
<keyword evidence="4" id="KW-0413">Isomerase</keyword>
<evidence type="ECO:0000313" key="7">
    <source>
        <dbReference type="Proteomes" id="UP000565468"/>
    </source>
</evidence>
<dbReference type="Proteomes" id="UP000565468">
    <property type="component" value="Unassembled WGS sequence"/>
</dbReference>
<dbReference type="Gene3D" id="3.30.2350.10">
    <property type="entry name" value="Pseudouridine synthase"/>
    <property type="match status" value="1"/>
</dbReference>
<dbReference type="NCBIfam" id="TIGR00005">
    <property type="entry name" value="rluA_subfam"/>
    <property type="match status" value="1"/>
</dbReference>
<dbReference type="CDD" id="cd02869">
    <property type="entry name" value="PseudoU_synth_RluA_like"/>
    <property type="match status" value="1"/>
</dbReference>
<keyword evidence="7" id="KW-1185">Reference proteome</keyword>
<comment type="caution">
    <text evidence="6">The sequence shown here is derived from an EMBL/GenBank/DDBJ whole genome shotgun (WGS) entry which is preliminary data.</text>
</comment>
<evidence type="ECO:0000256" key="2">
    <source>
        <dbReference type="ARBA" id="ARBA00010876"/>
    </source>
</evidence>
<evidence type="ECO:0000256" key="1">
    <source>
        <dbReference type="ARBA" id="ARBA00000073"/>
    </source>
</evidence>
<dbReference type="EMBL" id="JABBPN010000003">
    <property type="protein sequence ID" value="NMO95299.1"/>
    <property type="molecule type" value="Genomic_DNA"/>
</dbReference>
<dbReference type="RefSeq" id="WP_169504038.1">
    <property type="nucleotide sequence ID" value="NZ_JABBPN010000003.1"/>
</dbReference>
<evidence type="ECO:0000313" key="6">
    <source>
        <dbReference type="EMBL" id="NMO95299.1"/>
    </source>
</evidence>
<dbReference type="AlphaFoldDB" id="A0A848M4V8"/>
<protein>
    <recommendedName>
        <fullName evidence="4">Pseudouridine synthase</fullName>
        <ecNumber evidence="4">5.4.99.-</ecNumber>
    </recommendedName>
</protein>
<evidence type="ECO:0000259" key="5">
    <source>
        <dbReference type="Pfam" id="PF00849"/>
    </source>
</evidence>
<evidence type="ECO:0000256" key="4">
    <source>
        <dbReference type="RuleBase" id="RU362028"/>
    </source>
</evidence>
<dbReference type="Pfam" id="PF00849">
    <property type="entry name" value="PseudoU_synth_2"/>
    <property type="match status" value="1"/>
</dbReference>
<dbReference type="InterPro" id="IPR006225">
    <property type="entry name" value="PsdUridine_synth_RluC/D"/>
</dbReference>
<dbReference type="InterPro" id="IPR020103">
    <property type="entry name" value="PsdUridine_synth_cat_dom_sf"/>
</dbReference>
<dbReference type="GO" id="GO:0009982">
    <property type="term" value="F:pseudouridine synthase activity"/>
    <property type="evidence" value="ECO:0007669"/>
    <property type="project" value="InterPro"/>
</dbReference>
<proteinExistence type="inferred from homology"/>
<dbReference type="PANTHER" id="PTHR21600">
    <property type="entry name" value="MITOCHONDRIAL RNA PSEUDOURIDINE SYNTHASE"/>
    <property type="match status" value="1"/>
</dbReference>
<comment type="catalytic activity">
    <reaction evidence="1 4">
        <text>a uridine in RNA = a pseudouridine in RNA</text>
        <dbReference type="Rhea" id="RHEA:48348"/>
        <dbReference type="Rhea" id="RHEA-COMP:12068"/>
        <dbReference type="Rhea" id="RHEA-COMP:12069"/>
        <dbReference type="ChEBI" id="CHEBI:65314"/>
        <dbReference type="ChEBI" id="CHEBI:65315"/>
    </reaction>
</comment>
<dbReference type="PANTHER" id="PTHR21600:SF71">
    <property type="entry name" value="PSEUDOURIDINE SYNTHASE"/>
    <property type="match status" value="1"/>
</dbReference>
<accession>A0A848M4V8</accession>
<reference evidence="6 7" key="1">
    <citation type="submission" date="2020-04" db="EMBL/GenBank/DDBJ databases">
        <title>Paenibacillus algicola sp. nov., a novel marine bacterium producing alginate lyase.</title>
        <authorList>
            <person name="Huang H."/>
        </authorList>
    </citation>
    <scope>NUCLEOTIDE SEQUENCE [LARGE SCALE GENOMIC DNA]</scope>
    <source>
        <strain evidence="6 7">L7-75</strain>
    </source>
</reference>
<dbReference type="GO" id="GO:0003723">
    <property type="term" value="F:RNA binding"/>
    <property type="evidence" value="ECO:0007669"/>
    <property type="project" value="InterPro"/>
</dbReference>
<comment type="similarity">
    <text evidence="2 4">Belongs to the pseudouridine synthase RluA family.</text>
</comment>
<dbReference type="InterPro" id="IPR006145">
    <property type="entry name" value="PsdUridine_synth_RsuA/RluA"/>
</dbReference>
<dbReference type="GO" id="GO:0000455">
    <property type="term" value="P:enzyme-directed rRNA pseudouridine synthesis"/>
    <property type="evidence" value="ECO:0007669"/>
    <property type="project" value="TreeGrafter"/>
</dbReference>